<keyword evidence="6" id="KW-1133">Transmembrane helix</keyword>
<keyword evidence="1 4" id="KW-0245">EGF-like domain</keyword>
<evidence type="ECO:0000256" key="3">
    <source>
        <dbReference type="ARBA" id="ARBA00023157"/>
    </source>
</evidence>
<dbReference type="GO" id="GO:0005509">
    <property type="term" value="F:calcium ion binding"/>
    <property type="evidence" value="ECO:0007669"/>
    <property type="project" value="InterPro"/>
</dbReference>
<feature type="region of interest" description="Disordered" evidence="5">
    <location>
        <begin position="1181"/>
        <end position="1204"/>
    </location>
</feature>
<feature type="domain" description="EGF-like" evidence="7">
    <location>
        <begin position="883"/>
        <end position="922"/>
    </location>
</feature>
<feature type="region of interest" description="Disordered" evidence="5">
    <location>
        <begin position="534"/>
        <end position="559"/>
    </location>
</feature>
<feature type="domain" description="EGF-like" evidence="7">
    <location>
        <begin position="932"/>
        <end position="967"/>
    </location>
</feature>
<name>A0A336M8K0_CULSO</name>
<dbReference type="AlphaFoldDB" id="A0A336M8K0"/>
<comment type="caution">
    <text evidence="4">Lacks conserved residue(s) required for the propagation of feature annotation.</text>
</comment>
<feature type="region of interest" description="Disordered" evidence="5">
    <location>
        <begin position="434"/>
        <end position="470"/>
    </location>
</feature>
<dbReference type="PANTHER" id="PTHR24034">
    <property type="entry name" value="EGF-LIKE DOMAIN-CONTAINING PROTEIN"/>
    <property type="match status" value="1"/>
</dbReference>
<dbReference type="EMBL" id="UFQT01000481">
    <property type="protein sequence ID" value="SSX24677.1"/>
    <property type="molecule type" value="Genomic_DNA"/>
</dbReference>
<feature type="compositionally biased region" description="Low complexity" evidence="5">
    <location>
        <begin position="212"/>
        <end position="232"/>
    </location>
</feature>
<feature type="region of interest" description="Disordered" evidence="5">
    <location>
        <begin position="678"/>
        <end position="702"/>
    </location>
</feature>
<dbReference type="PANTHER" id="PTHR24034:SF89">
    <property type="entry name" value="COMPLEMENT COMPONENT C1Q RECEPTOR"/>
    <property type="match status" value="1"/>
</dbReference>
<feature type="region of interest" description="Disordered" evidence="5">
    <location>
        <begin position="288"/>
        <end position="330"/>
    </location>
</feature>
<keyword evidence="2" id="KW-0677">Repeat</keyword>
<dbReference type="InterPro" id="IPR018097">
    <property type="entry name" value="EGF_Ca-bd_CS"/>
</dbReference>
<feature type="compositionally biased region" description="Pro residues" evidence="5">
    <location>
        <begin position="301"/>
        <end position="319"/>
    </location>
</feature>
<proteinExistence type="predicted"/>
<feature type="disulfide bond" evidence="4">
    <location>
        <begin position="957"/>
        <end position="966"/>
    </location>
</feature>
<feature type="region of interest" description="Disordered" evidence="5">
    <location>
        <begin position="205"/>
        <end position="260"/>
    </location>
</feature>
<dbReference type="CDD" id="cd00054">
    <property type="entry name" value="EGF_CA"/>
    <property type="match status" value="1"/>
</dbReference>
<evidence type="ECO:0000256" key="5">
    <source>
        <dbReference type="SAM" id="MobiDB-lite"/>
    </source>
</evidence>
<feature type="compositionally biased region" description="Low complexity" evidence="5">
    <location>
        <begin position="434"/>
        <end position="455"/>
    </location>
</feature>
<reference evidence="9" key="2">
    <citation type="submission" date="2018-07" db="EMBL/GenBank/DDBJ databases">
        <authorList>
            <person name="Quirk P.G."/>
            <person name="Krulwich T.A."/>
        </authorList>
    </citation>
    <scope>NUCLEOTIDE SEQUENCE</scope>
</reference>
<dbReference type="PROSITE" id="PS00022">
    <property type="entry name" value="EGF_1"/>
    <property type="match status" value="1"/>
</dbReference>
<dbReference type="SUPFAM" id="SSF57184">
    <property type="entry name" value="Growth factor receptor domain"/>
    <property type="match status" value="1"/>
</dbReference>
<evidence type="ECO:0000256" key="6">
    <source>
        <dbReference type="SAM" id="Phobius"/>
    </source>
</evidence>
<dbReference type="SMART" id="SM00179">
    <property type="entry name" value="EGF_CA"/>
    <property type="match status" value="1"/>
</dbReference>
<dbReference type="PROSITE" id="PS00010">
    <property type="entry name" value="ASX_HYDROXYL"/>
    <property type="match status" value="1"/>
</dbReference>
<reference evidence="8" key="1">
    <citation type="submission" date="2018-04" db="EMBL/GenBank/DDBJ databases">
        <authorList>
            <person name="Go L.Y."/>
            <person name="Mitchell J.A."/>
        </authorList>
    </citation>
    <scope>NUCLEOTIDE SEQUENCE</scope>
    <source>
        <tissue evidence="8">Whole organism</tissue>
    </source>
</reference>
<evidence type="ECO:0000313" key="9">
    <source>
        <dbReference type="EMBL" id="SSX24677.1"/>
    </source>
</evidence>
<dbReference type="PROSITE" id="PS50026">
    <property type="entry name" value="EGF_3"/>
    <property type="match status" value="2"/>
</dbReference>
<evidence type="ECO:0000256" key="1">
    <source>
        <dbReference type="ARBA" id="ARBA00022536"/>
    </source>
</evidence>
<evidence type="ECO:0000256" key="4">
    <source>
        <dbReference type="PROSITE-ProRule" id="PRU00076"/>
    </source>
</evidence>
<evidence type="ECO:0000259" key="7">
    <source>
        <dbReference type="PROSITE" id="PS50026"/>
    </source>
</evidence>
<dbReference type="InterPro" id="IPR000152">
    <property type="entry name" value="EGF-type_Asp/Asn_hydroxyl_site"/>
</dbReference>
<dbReference type="EMBL" id="UFQS01000481">
    <property type="protein sequence ID" value="SSX04312.1"/>
    <property type="molecule type" value="Genomic_DNA"/>
</dbReference>
<sequence>MLRVIKTFRQIQIIAEEHYSISQISPKSDTLDNRLNNEFDYSTSSSVVELESSVIIESVKDQDDSGSRDEPDKHMRVERSALPILNDVDPSLSSSFNEKQLDHNDVYRDKSGRYFESIQPTSVIESLNEGESLRTAKGLDEQDHFLSKRGPLVSSGPQNNNLNNATLISQIASTNNKTSGSRQNNNPDIQDIITGIVKLLNGNVNVHANGQSGNNRRPSSNRINNRGPPRISESQPIPLDDNNGSTNRPNVPYPFDRPDGPIRPFITGVPIPEQIVPSMQQNYRPGFVSQNRLPWQRPRPQRPPSRRPLPPYKPIPLPEYKPEEDSTLHNSETAHAQNISITNSGQVHETDDDESQFDIVVTEDEDVSTDVNDTTHPTESITDSNEDEDDHSISVSNITPTNTITTIIQMSSEVNLAIPSSSSILNSTSINVSQSSKESVSSSPSTSEIEPSFTEQIQTTSAHFTSVTPSLETSINNKNLTSSKEIFTTPKQDVQTTVPARIEPTSTVTKSSSMVLHPRPGIVLDDPDFKPGGLARPHHPPHQHQRPHNQNGIPIQATRPPGYGEIFDITLSAIQGPGGGGTKQTVNLNNLGRPHLGVTNVDEADIIVSPSGDQGSVFIDGKRTYISLFGEETEKVPSIEPTKSTTAPPIVRATSTNKVPGVTGTGYAVAETEAPVSKPQAPQFGHHHQRPHNRPRIPQQPPVRIDTCIVGDDSTCDLAQNEKCRTEGGVSSCHCRPGYARRKHREPCRKIVSILMSLRVDRIYERRVAWDRQLSDAQSEAYQKLSFETLRAVDSAMSMTPFSDEFLEAKVNKIYDGDASKGTPGVFVNVTLRLEENNETLRPSLKNDIQRHLLGVIHRRNNNIGNSALFVESPPGSVTNLQDVDECTSFDLNDCNPHATCSNVWGSFRCECQAGFRDPWADQPQRAGRECHTCPDSHCNNRGTCSYDSNGAQVCSCNGQYYGAQCEVDGEVLGVAIGASVTAVVIIVLTLVCLVMWSRRWQKEHKAAMGSPIFGYMGNGTVKTPVMGQTPYQVTLEDRMRWAQIADVMAQSNLYAAEPVAGSTRPSSAIFGYPNLHGMGSIANMSMTGTLPMHSGTLPPVPLPSVPHFRLNLTRPSGMRTLENSSSSEEEDRTDLLGRNFQVPRPKSRSNASIAGQSGIYYDVEYEPSGMDLYNSNNMNTNRQMQGQSHPGIPLSTYGASYYK</sequence>
<keyword evidence="6" id="KW-0472">Membrane</keyword>
<protein>
    <submittedName>
        <fullName evidence="9">CSON011234 protein</fullName>
    </submittedName>
</protein>
<dbReference type="InterPro" id="IPR000742">
    <property type="entry name" value="EGF"/>
</dbReference>
<feature type="compositionally biased region" description="Basic residues" evidence="5">
    <location>
        <begin position="536"/>
        <end position="547"/>
    </location>
</feature>
<dbReference type="InterPro" id="IPR001881">
    <property type="entry name" value="EGF-like_Ca-bd_dom"/>
</dbReference>
<dbReference type="InterPro" id="IPR049883">
    <property type="entry name" value="NOTCH1_EGF-like"/>
</dbReference>
<dbReference type="InterPro" id="IPR009030">
    <property type="entry name" value="Growth_fac_rcpt_cys_sf"/>
</dbReference>
<evidence type="ECO:0000313" key="8">
    <source>
        <dbReference type="EMBL" id="SSX04312.1"/>
    </source>
</evidence>
<gene>
    <name evidence="9" type="primary">CSON011234</name>
</gene>
<dbReference type="InterPro" id="IPR050751">
    <property type="entry name" value="ECM_structural_protein"/>
</dbReference>
<dbReference type="SMART" id="SM00181">
    <property type="entry name" value="EGF"/>
    <property type="match status" value="2"/>
</dbReference>
<feature type="region of interest" description="Disordered" evidence="5">
    <location>
        <begin position="1118"/>
        <end position="1153"/>
    </location>
</feature>
<feature type="compositionally biased region" description="Polar residues" evidence="5">
    <location>
        <begin position="456"/>
        <end position="470"/>
    </location>
</feature>
<feature type="compositionally biased region" description="Basic residues" evidence="5">
    <location>
        <begin position="685"/>
        <end position="695"/>
    </location>
</feature>
<keyword evidence="3 4" id="KW-1015">Disulfide bond</keyword>
<organism evidence="9">
    <name type="scientific">Culicoides sonorensis</name>
    <name type="common">Biting midge</name>
    <dbReference type="NCBI Taxonomy" id="179676"/>
    <lineage>
        <taxon>Eukaryota</taxon>
        <taxon>Metazoa</taxon>
        <taxon>Ecdysozoa</taxon>
        <taxon>Arthropoda</taxon>
        <taxon>Hexapoda</taxon>
        <taxon>Insecta</taxon>
        <taxon>Pterygota</taxon>
        <taxon>Neoptera</taxon>
        <taxon>Endopterygota</taxon>
        <taxon>Diptera</taxon>
        <taxon>Nematocera</taxon>
        <taxon>Chironomoidea</taxon>
        <taxon>Ceratopogonidae</taxon>
        <taxon>Ceratopogoninae</taxon>
        <taxon>Culicoides</taxon>
        <taxon>Monoculicoides</taxon>
    </lineage>
</organism>
<dbReference type="Pfam" id="PF07645">
    <property type="entry name" value="EGF_CA"/>
    <property type="match status" value="1"/>
</dbReference>
<dbReference type="PROSITE" id="PS01187">
    <property type="entry name" value="EGF_CA"/>
    <property type="match status" value="1"/>
</dbReference>
<feature type="transmembrane region" description="Helical" evidence="6">
    <location>
        <begin position="972"/>
        <end position="997"/>
    </location>
</feature>
<dbReference type="VEuPathDB" id="VectorBase:CSON011234"/>
<feature type="region of interest" description="Disordered" evidence="5">
    <location>
        <begin position="363"/>
        <end position="397"/>
    </location>
</feature>
<keyword evidence="6" id="KW-0812">Transmembrane</keyword>
<evidence type="ECO:0000256" key="2">
    <source>
        <dbReference type="ARBA" id="ARBA00022737"/>
    </source>
</evidence>
<dbReference type="Gene3D" id="2.10.25.10">
    <property type="entry name" value="Laminin"/>
    <property type="match status" value="1"/>
</dbReference>
<accession>A0A336M8K0</accession>
<dbReference type="FunFam" id="2.10.25.10:FF:000672">
    <property type="entry name" value="Uncharacterized protein, isoform C"/>
    <property type="match status" value="1"/>
</dbReference>